<keyword evidence="2" id="KW-0223">Dioxygenase</keyword>
<sequence>MKLNLVVLKTLTPDALADFYTQLGLTFEQHRHGTGPLHYAATLDDVVFEIYPLPKDKERTDDTLRLGFNVNNLDDLIQRLRANGNKIVKAPALTEWGYVAVVEDSDGRKMSKKLDARVSPAVIGCIDDFGG</sequence>
<keyword evidence="2" id="KW-0560">Oxidoreductase</keyword>
<evidence type="ECO:0000313" key="3">
    <source>
        <dbReference type="Proteomes" id="UP000251889"/>
    </source>
</evidence>
<dbReference type="Pfam" id="PF00903">
    <property type="entry name" value="Glyoxalase"/>
    <property type="match status" value="1"/>
</dbReference>
<name>A0A364XVV1_9BACT</name>
<gene>
    <name evidence="2" type="ORF">DQQ10_24240</name>
</gene>
<dbReference type="AlphaFoldDB" id="A0A364XVV1"/>
<dbReference type="GO" id="GO:0051213">
    <property type="term" value="F:dioxygenase activity"/>
    <property type="evidence" value="ECO:0007669"/>
    <property type="project" value="UniProtKB-KW"/>
</dbReference>
<accession>A0A364XVV1</accession>
<dbReference type="RefSeq" id="WP_112749522.1">
    <property type="nucleotide sequence ID" value="NZ_QMFY01000018.1"/>
</dbReference>
<dbReference type="Gene3D" id="3.10.180.10">
    <property type="entry name" value="2,3-Dihydroxybiphenyl 1,2-Dioxygenase, domain 1"/>
    <property type="match status" value="1"/>
</dbReference>
<dbReference type="InterPro" id="IPR004360">
    <property type="entry name" value="Glyas_Fos-R_dOase_dom"/>
</dbReference>
<dbReference type="InterPro" id="IPR037523">
    <property type="entry name" value="VOC_core"/>
</dbReference>
<evidence type="ECO:0000313" key="2">
    <source>
        <dbReference type="EMBL" id="RAV98438.1"/>
    </source>
</evidence>
<feature type="domain" description="VOC" evidence="1">
    <location>
        <begin position="2"/>
        <end position="115"/>
    </location>
</feature>
<reference evidence="2 3" key="1">
    <citation type="submission" date="2018-06" db="EMBL/GenBank/DDBJ databases">
        <title>Chryseolinea flavus sp. nov., a member of the phylum Bacteroidetes isolated from soil.</title>
        <authorList>
            <person name="Li Y."/>
            <person name="Wang J."/>
        </authorList>
    </citation>
    <scope>NUCLEOTIDE SEQUENCE [LARGE SCALE GENOMIC DNA]</scope>
    <source>
        <strain evidence="2 3">SDU1-6</strain>
    </source>
</reference>
<dbReference type="SUPFAM" id="SSF54593">
    <property type="entry name" value="Glyoxalase/Bleomycin resistance protein/Dihydroxybiphenyl dioxygenase"/>
    <property type="match status" value="1"/>
</dbReference>
<organism evidence="2 3">
    <name type="scientific">Pseudochryseolinea flava</name>
    <dbReference type="NCBI Taxonomy" id="2059302"/>
    <lineage>
        <taxon>Bacteria</taxon>
        <taxon>Pseudomonadati</taxon>
        <taxon>Bacteroidota</taxon>
        <taxon>Cytophagia</taxon>
        <taxon>Cytophagales</taxon>
        <taxon>Fulvivirgaceae</taxon>
        <taxon>Pseudochryseolinea</taxon>
    </lineage>
</organism>
<comment type="caution">
    <text evidence="2">The sequence shown here is derived from an EMBL/GenBank/DDBJ whole genome shotgun (WGS) entry which is preliminary data.</text>
</comment>
<dbReference type="Proteomes" id="UP000251889">
    <property type="component" value="Unassembled WGS sequence"/>
</dbReference>
<dbReference type="PROSITE" id="PS51819">
    <property type="entry name" value="VOC"/>
    <property type="match status" value="1"/>
</dbReference>
<dbReference type="EMBL" id="QMFY01000018">
    <property type="protein sequence ID" value="RAV98438.1"/>
    <property type="molecule type" value="Genomic_DNA"/>
</dbReference>
<dbReference type="InterPro" id="IPR029068">
    <property type="entry name" value="Glyas_Bleomycin-R_OHBP_Dase"/>
</dbReference>
<proteinExistence type="predicted"/>
<evidence type="ECO:0000259" key="1">
    <source>
        <dbReference type="PROSITE" id="PS51819"/>
    </source>
</evidence>
<dbReference type="OrthoDB" id="5186830at2"/>
<keyword evidence="3" id="KW-1185">Reference proteome</keyword>
<protein>
    <submittedName>
        <fullName evidence="2">Glyoxalase/bleomycin resistance/extradiol dioxygenase family protein</fullName>
    </submittedName>
</protein>